<evidence type="ECO:0000256" key="7">
    <source>
        <dbReference type="ARBA" id="ARBA00023242"/>
    </source>
</evidence>
<keyword evidence="9" id="KW-1185">Reference proteome</keyword>
<protein>
    <submittedName>
        <fullName evidence="8">Uncharacterized protein</fullName>
    </submittedName>
</protein>
<dbReference type="GO" id="GO:0005049">
    <property type="term" value="F:nuclear export signal receptor activity"/>
    <property type="evidence" value="ECO:0007669"/>
    <property type="project" value="InterPro"/>
</dbReference>
<evidence type="ECO:0000313" key="8">
    <source>
        <dbReference type="EMBL" id="KAK3029300.1"/>
    </source>
</evidence>
<evidence type="ECO:0000256" key="2">
    <source>
        <dbReference type="ARBA" id="ARBA00004496"/>
    </source>
</evidence>
<dbReference type="Proteomes" id="UP001188597">
    <property type="component" value="Unassembled WGS sequence"/>
</dbReference>
<accession>A0AA88WZ81</accession>
<evidence type="ECO:0000256" key="4">
    <source>
        <dbReference type="ARBA" id="ARBA00022448"/>
    </source>
</evidence>
<dbReference type="EMBL" id="JAVXUP010000383">
    <property type="protein sequence ID" value="KAK3029300.1"/>
    <property type="molecule type" value="Genomic_DNA"/>
</dbReference>
<dbReference type="InterPro" id="IPR044189">
    <property type="entry name" value="XPO4/7-like"/>
</dbReference>
<dbReference type="GO" id="GO:0005737">
    <property type="term" value="C:cytoplasm"/>
    <property type="evidence" value="ECO:0007669"/>
    <property type="project" value="UniProtKB-SubCell"/>
</dbReference>
<comment type="subcellular location">
    <subcellularLocation>
        <location evidence="2">Cytoplasm</location>
    </subcellularLocation>
    <subcellularLocation>
        <location evidence="1">Nucleus</location>
    </subcellularLocation>
</comment>
<keyword evidence="4" id="KW-0813">Transport</keyword>
<proteinExistence type="inferred from homology"/>
<dbReference type="AlphaFoldDB" id="A0AA88WZ81"/>
<gene>
    <name evidence="8" type="ORF">RJ639_040136</name>
</gene>
<name>A0AA88WZ81_9ASTE</name>
<dbReference type="GO" id="GO:0006611">
    <property type="term" value="P:protein export from nucleus"/>
    <property type="evidence" value="ECO:0007669"/>
    <property type="project" value="TreeGrafter"/>
</dbReference>
<organism evidence="8 9">
    <name type="scientific">Escallonia herrerae</name>
    <dbReference type="NCBI Taxonomy" id="1293975"/>
    <lineage>
        <taxon>Eukaryota</taxon>
        <taxon>Viridiplantae</taxon>
        <taxon>Streptophyta</taxon>
        <taxon>Embryophyta</taxon>
        <taxon>Tracheophyta</taxon>
        <taxon>Spermatophyta</taxon>
        <taxon>Magnoliopsida</taxon>
        <taxon>eudicotyledons</taxon>
        <taxon>Gunneridae</taxon>
        <taxon>Pentapetalae</taxon>
        <taxon>asterids</taxon>
        <taxon>campanulids</taxon>
        <taxon>Escalloniales</taxon>
        <taxon>Escalloniaceae</taxon>
        <taxon>Escallonia</taxon>
    </lineage>
</organism>
<evidence type="ECO:0000256" key="1">
    <source>
        <dbReference type="ARBA" id="ARBA00004123"/>
    </source>
</evidence>
<dbReference type="PANTHER" id="PTHR12596">
    <property type="entry name" value="EXPORTIN 4,7-RELATED"/>
    <property type="match status" value="1"/>
</dbReference>
<keyword evidence="5" id="KW-0963">Cytoplasm</keyword>
<comment type="similarity">
    <text evidence="3">Belongs to the exportin family.</text>
</comment>
<dbReference type="GO" id="GO:0005643">
    <property type="term" value="C:nuclear pore"/>
    <property type="evidence" value="ECO:0007669"/>
    <property type="project" value="TreeGrafter"/>
</dbReference>
<sequence>MASDIPDKVAEEILEGRILETCHSSGRVKQAVIGSHGLDTQFSGVNFLESLVSEFSPSTSTAMGLPREFHEQCRTSLELDYLKAFYCWAQDAALRVTNRIIGSNSAVPKVRVCSAALRLMLQILNWDFRYNTNAEGAKKSIDVFSTGVGQDSNSPKRSDYSLVQVPQAIQNHMMESRETEHPVVVLSSLVIKFAEQSLDPEMRASFFGPRLMEGKAMLDIIVRISTTTLVSYPGEKDLQELACHQLFHGLVRRRNPPRPFHWGDKGSPVTMKLVALITAAAAALPPPSRCRFPLFCCRTMASLVSSMDTG</sequence>
<evidence type="ECO:0000256" key="3">
    <source>
        <dbReference type="ARBA" id="ARBA00009466"/>
    </source>
</evidence>
<evidence type="ECO:0000256" key="6">
    <source>
        <dbReference type="ARBA" id="ARBA00022927"/>
    </source>
</evidence>
<evidence type="ECO:0000313" key="9">
    <source>
        <dbReference type="Proteomes" id="UP001188597"/>
    </source>
</evidence>
<evidence type="ECO:0000256" key="5">
    <source>
        <dbReference type="ARBA" id="ARBA00022490"/>
    </source>
</evidence>
<keyword evidence="6" id="KW-0653">Protein transport</keyword>
<dbReference type="PANTHER" id="PTHR12596:SF1">
    <property type="entry name" value="EXPORTIN-4"/>
    <property type="match status" value="1"/>
</dbReference>
<comment type="caution">
    <text evidence="8">The sequence shown here is derived from an EMBL/GenBank/DDBJ whole genome shotgun (WGS) entry which is preliminary data.</text>
</comment>
<reference evidence="8" key="1">
    <citation type="submission" date="2022-12" db="EMBL/GenBank/DDBJ databases">
        <title>Draft genome assemblies for two species of Escallonia (Escalloniales).</title>
        <authorList>
            <person name="Chanderbali A."/>
            <person name="Dervinis C."/>
            <person name="Anghel I."/>
            <person name="Soltis D."/>
            <person name="Soltis P."/>
            <person name="Zapata F."/>
        </authorList>
    </citation>
    <scope>NUCLEOTIDE SEQUENCE</scope>
    <source>
        <strain evidence="8">UCBG64.0493</strain>
        <tissue evidence="8">Leaf</tissue>
    </source>
</reference>
<keyword evidence="7" id="KW-0539">Nucleus</keyword>